<feature type="region of interest" description="Disordered" evidence="1">
    <location>
        <begin position="135"/>
        <end position="156"/>
    </location>
</feature>
<proteinExistence type="predicted"/>
<name>A0A438MTM6_EXOME</name>
<organism evidence="2 3">
    <name type="scientific">Exophiala mesophila</name>
    <name type="common">Black yeast-like fungus</name>
    <dbReference type="NCBI Taxonomy" id="212818"/>
    <lineage>
        <taxon>Eukaryota</taxon>
        <taxon>Fungi</taxon>
        <taxon>Dikarya</taxon>
        <taxon>Ascomycota</taxon>
        <taxon>Pezizomycotina</taxon>
        <taxon>Eurotiomycetes</taxon>
        <taxon>Chaetothyriomycetidae</taxon>
        <taxon>Chaetothyriales</taxon>
        <taxon>Herpotrichiellaceae</taxon>
        <taxon>Exophiala</taxon>
    </lineage>
</organism>
<gene>
    <name evidence="2" type="ORF">B0A52_08310</name>
</gene>
<accession>A0A438MTM6</accession>
<dbReference type="OrthoDB" id="4106209at2759"/>
<evidence type="ECO:0000256" key="1">
    <source>
        <dbReference type="SAM" id="MobiDB-lite"/>
    </source>
</evidence>
<reference evidence="2 3" key="1">
    <citation type="submission" date="2017-03" db="EMBL/GenBank/DDBJ databases">
        <title>Genomes of endolithic fungi from Antarctica.</title>
        <authorList>
            <person name="Coleine C."/>
            <person name="Masonjones S."/>
            <person name="Stajich J.E."/>
        </authorList>
    </citation>
    <scope>NUCLEOTIDE SEQUENCE [LARGE SCALE GENOMIC DNA]</scope>
    <source>
        <strain evidence="2 3">CCFEE 6314</strain>
    </source>
</reference>
<evidence type="ECO:0000313" key="3">
    <source>
        <dbReference type="Proteomes" id="UP000288859"/>
    </source>
</evidence>
<dbReference type="EMBL" id="NAJM01000052">
    <property type="protein sequence ID" value="RVX67067.1"/>
    <property type="molecule type" value="Genomic_DNA"/>
</dbReference>
<dbReference type="Proteomes" id="UP000288859">
    <property type="component" value="Unassembled WGS sequence"/>
</dbReference>
<dbReference type="VEuPathDB" id="FungiDB:PV10_00678"/>
<comment type="caution">
    <text evidence="2">The sequence shown here is derived from an EMBL/GenBank/DDBJ whole genome shotgun (WGS) entry which is preliminary data.</text>
</comment>
<evidence type="ECO:0000313" key="2">
    <source>
        <dbReference type="EMBL" id="RVX67067.1"/>
    </source>
</evidence>
<protein>
    <submittedName>
        <fullName evidence="2">Uncharacterized protein</fullName>
    </submittedName>
</protein>
<sequence>MLKPSIHELVYRKTFPRPKQGDPTSFYTHIQRHIVGEVRIEVQIYYGALDTLEAQYPGYDYTYPPHRRRMSRYPWHRRLFRVFDELGLTNSEILELCQWEGTRAAKEKYEREAQTEVRSTTLDLVVAAPRGTGPRAVFENWSKDGPTESSDDSELTLSQKVDEVAEPNHDQQPSEPTAPASTSNILDLLRTAVQARSDLEASVATTQAWEQWLKEALERHEMDIDTLMAEIQNIDAERSRSVNELERDLGLFLTPSSPASNHTYDQLHDMLDQLQSDNTRLAVDNAALASYLRRSQTEAAR</sequence>
<dbReference type="AlphaFoldDB" id="A0A438MTM6"/>